<proteinExistence type="predicted"/>
<evidence type="ECO:0000313" key="1">
    <source>
        <dbReference type="EMBL" id="KAF3436372.1"/>
    </source>
</evidence>
<comment type="caution">
    <text evidence="1">The sequence shown here is derived from an EMBL/GenBank/DDBJ whole genome shotgun (WGS) entry which is preliminary data.</text>
</comment>
<sequence>MDVKKFMDVSSFMLFEATGDSDEAGDSDPTVADHYDHDHCDNNISDVAMDLDDAESCSWDLTDHSLVIDDHDLNGGDVLVEEYVYDDDEEEEVDPVYQKWGGASVDRYKSCASVDSTEEFELLNEVEKNRVFWETCLAS</sequence>
<dbReference type="OrthoDB" id="1077311at2759"/>
<dbReference type="AlphaFoldDB" id="A0A8K0E3V2"/>
<name>A0A8K0E3V2_9ROSA</name>
<reference evidence="1" key="1">
    <citation type="submission" date="2020-03" db="EMBL/GenBank/DDBJ databases">
        <title>A high-quality chromosome-level genome assembly of a woody plant with both climbing and erect habits, Rhamnella rubrinervis.</title>
        <authorList>
            <person name="Lu Z."/>
            <person name="Yang Y."/>
            <person name="Zhu X."/>
            <person name="Sun Y."/>
        </authorList>
    </citation>
    <scope>NUCLEOTIDE SEQUENCE</scope>
    <source>
        <strain evidence="1">BYM</strain>
        <tissue evidence="1">Leaf</tissue>
    </source>
</reference>
<organism evidence="1 2">
    <name type="scientific">Rhamnella rubrinervis</name>
    <dbReference type="NCBI Taxonomy" id="2594499"/>
    <lineage>
        <taxon>Eukaryota</taxon>
        <taxon>Viridiplantae</taxon>
        <taxon>Streptophyta</taxon>
        <taxon>Embryophyta</taxon>
        <taxon>Tracheophyta</taxon>
        <taxon>Spermatophyta</taxon>
        <taxon>Magnoliopsida</taxon>
        <taxon>eudicotyledons</taxon>
        <taxon>Gunneridae</taxon>
        <taxon>Pentapetalae</taxon>
        <taxon>rosids</taxon>
        <taxon>fabids</taxon>
        <taxon>Rosales</taxon>
        <taxon>Rhamnaceae</taxon>
        <taxon>rhamnoid group</taxon>
        <taxon>Rhamneae</taxon>
        <taxon>Rhamnella</taxon>
    </lineage>
</organism>
<protein>
    <submittedName>
        <fullName evidence="1">Uncharacterized protein</fullName>
    </submittedName>
</protein>
<evidence type="ECO:0000313" key="2">
    <source>
        <dbReference type="Proteomes" id="UP000796880"/>
    </source>
</evidence>
<dbReference type="EMBL" id="VOIH02000010">
    <property type="protein sequence ID" value="KAF3436372.1"/>
    <property type="molecule type" value="Genomic_DNA"/>
</dbReference>
<dbReference type="Proteomes" id="UP000796880">
    <property type="component" value="Unassembled WGS sequence"/>
</dbReference>
<accession>A0A8K0E3V2</accession>
<dbReference type="PANTHER" id="PTHR35726:SF4">
    <property type="entry name" value="GLUTAMIC ACID-RICH PROTEIN-LIKE"/>
    <property type="match status" value="1"/>
</dbReference>
<dbReference type="PANTHER" id="PTHR35726">
    <property type="entry name" value="GLUTAMIC ACID-RICH PROTEIN-LIKE"/>
    <property type="match status" value="1"/>
</dbReference>
<keyword evidence="2" id="KW-1185">Reference proteome</keyword>
<gene>
    <name evidence="1" type="ORF">FNV43_RR23464</name>
</gene>